<reference evidence="1 2" key="1">
    <citation type="journal article" date="2011" name="J. Bacteriol.">
        <title>Genome sequence of the 1,4-dioxane-degrading Pseudonocardia dioxanivorans strain CB1190.</title>
        <authorList>
            <person name="Sales C.M."/>
            <person name="Mahendra S."/>
            <person name="Grostern A."/>
            <person name="Parales R.E."/>
            <person name="Goodwin L.A."/>
            <person name="Woyke T."/>
            <person name="Nolan M."/>
            <person name="Lapidus A."/>
            <person name="Chertkov O."/>
            <person name="Ovchinnikova G."/>
            <person name="Sczyrba A."/>
            <person name="Alvarez-Cohen L."/>
        </authorList>
    </citation>
    <scope>NUCLEOTIDE SEQUENCE [LARGE SCALE GENOMIC DNA]</scope>
    <source>
        <strain evidence="2">ATCC 55486 / DSM 44775 / JCM 13855 / CB1190</strain>
    </source>
</reference>
<accession>F4D1D0</accession>
<dbReference type="HOGENOM" id="CLU_2247840_0_0_11"/>
<evidence type="ECO:0000313" key="2">
    <source>
        <dbReference type="Proteomes" id="UP000007809"/>
    </source>
</evidence>
<keyword evidence="2" id="KW-1185">Reference proteome</keyword>
<dbReference type="STRING" id="675635.Psed_5791"/>
<dbReference type="Proteomes" id="UP000007809">
    <property type="component" value="Chromosome"/>
</dbReference>
<dbReference type="KEGG" id="pdx:Psed_5791"/>
<dbReference type="OrthoDB" id="4199704at2"/>
<evidence type="ECO:0000313" key="1">
    <source>
        <dbReference type="EMBL" id="AEA27918.1"/>
    </source>
</evidence>
<dbReference type="RefSeq" id="WP_013677817.1">
    <property type="nucleotide sequence ID" value="NC_015312.1"/>
</dbReference>
<name>F4D1D0_PSEUX</name>
<dbReference type="AlphaFoldDB" id="F4D1D0"/>
<sequence length="104" mass="11115">MSEVYEVVGPLAVIKSSDGKLHYYYSGSQVPDGYPEPELERLAGLGLIAAVDVPTPPADDAPKRPANSASKAAWVAYAVELGMDPDEAAELNRDQLAERFPVEA</sequence>
<organism evidence="1 2">
    <name type="scientific">Pseudonocardia dioxanivorans (strain ATCC 55486 / DSM 44775 / JCM 13855 / CB1190)</name>
    <dbReference type="NCBI Taxonomy" id="675635"/>
    <lineage>
        <taxon>Bacteria</taxon>
        <taxon>Bacillati</taxon>
        <taxon>Actinomycetota</taxon>
        <taxon>Actinomycetes</taxon>
        <taxon>Pseudonocardiales</taxon>
        <taxon>Pseudonocardiaceae</taxon>
        <taxon>Pseudonocardia</taxon>
    </lineage>
</organism>
<dbReference type="EMBL" id="CP002593">
    <property type="protein sequence ID" value="AEA27918.1"/>
    <property type="molecule type" value="Genomic_DNA"/>
</dbReference>
<protein>
    <submittedName>
        <fullName evidence="1">Uncharacterized protein</fullName>
    </submittedName>
</protein>
<gene>
    <name evidence="1" type="ordered locus">Psed_5791</name>
</gene>
<proteinExistence type="predicted"/>